<dbReference type="EMBL" id="SRLO01000154">
    <property type="protein sequence ID" value="TNN71162.1"/>
    <property type="molecule type" value="Genomic_DNA"/>
</dbReference>
<keyword evidence="1" id="KW-0175">Coiled coil</keyword>
<organism evidence="3 4">
    <name type="scientific">Liparis tanakae</name>
    <name type="common">Tanaka's snailfish</name>
    <dbReference type="NCBI Taxonomy" id="230148"/>
    <lineage>
        <taxon>Eukaryota</taxon>
        <taxon>Metazoa</taxon>
        <taxon>Chordata</taxon>
        <taxon>Craniata</taxon>
        <taxon>Vertebrata</taxon>
        <taxon>Euteleostomi</taxon>
        <taxon>Actinopterygii</taxon>
        <taxon>Neopterygii</taxon>
        <taxon>Teleostei</taxon>
        <taxon>Neoteleostei</taxon>
        <taxon>Acanthomorphata</taxon>
        <taxon>Eupercaria</taxon>
        <taxon>Perciformes</taxon>
        <taxon>Cottioidei</taxon>
        <taxon>Cottales</taxon>
        <taxon>Liparidae</taxon>
        <taxon>Liparis</taxon>
    </lineage>
</organism>
<feature type="region of interest" description="Disordered" evidence="2">
    <location>
        <begin position="169"/>
        <end position="188"/>
    </location>
</feature>
<evidence type="ECO:0000256" key="1">
    <source>
        <dbReference type="SAM" id="Coils"/>
    </source>
</evidence>
<proteinExistence type="predicted"/>
<dbReference type="Proteomes" id="UP000314294">
    <property type="component" value="Unassembled WGS sequence"/>
</dbReference>
<evidence type="ECO:0000313" key="4">
    <source>
        <dbReference type="Proteomes" id="UP000314294"/>
    </source>
</evidence>
<evidence type="ECO:0000256" key="2">
    <source>
        <dbReference type="SAM" id="MobiDB-lite"/>
    </source>
</evidence>
<dbReference type="OrthoDB" id="8965140at2759"/>
<name>A0A4Z2I1Q8_9TELE</name>
<keyword evidence="4" id="KW-1185">Reference proteome</keyword>
<accession>A0A4Z2I1Q8</accession>
<reference evidence="3 4" key="1">
    <citation type="submission" date="2019-03" db="EMBL/GenBank/DDBJ databases">
        <title>First draft genome of Liparis tanakae, snailfish: a comprehensive survey of snailfish specific genes.</title>
        <authorList>
            <person name="Kim W."/>
            <person name="Song I."/>
            <person name="Jeong J.-H."/>
            <person name="Kim D."/>
            <person name="Kim S."/>
            <person name="Ryu S."/>
            <person name="Song J.Y."/>
            <person name="Lee S.K."/>
        </authorList>
    </citation>
    <scope>NUCLEOTIDE SEQUENCE [LARGE SCALE GENOMIC DNA]</scope>
    <source>
        <tissue evidence="3">Muscle</tissue>
    </source>
</reference>
<protein>
    <submittedName>
        <fullName evidence="3">Uncharacterized protein</fullName>
    </submittedName>
</protein>
<gene>
    <name evidence="3" type="ORF">EYF80_018682</name>
</gene>
<sequence length="188" mass="21505">MRIKNLLSKCKAVEEKCQEQIDRSERLELENQVLVQKQQNHESEIQELTDEIEILEEVCLDFKKNKRGCFGRKMQDRDTELDKMKNKIELLWVNRCIAYIVLSSLRAAGCRLRPRSAPAPDSRLQLRAEPELRTLGCSLSGQDIAASEPFGFWTLASPPDRWITMDEETRDVASASSGPRRLEGASNN</sequence>
<evidence type="ECO:0000313" key="3">
    <source>
        <dbReference type="EMBL" id="TNN71162.1"/>
    </source>
</evidence>
<comment type="caution">
    <text evidence="3">The sequence shown here is derived from an EMBL/GenBank/DDBJ whole genome shotgun (WGS) entry which is preliminary data.</text>
</comment>
<feature type="coiled-coil region" evidence="1">
    <location>
        <begin position="3"/>
        <end position="65"/>
    </location>
</feature>
<dbReference type="AlphaFoldDB" id="A0A4Z2I1Q8"/>